<dbReference type="Pfam" id="PF02817">
    <property type="entry name" value="E3_binding"/>
    <property type="match status" value="1"/>
</dbReference>
<dbReference type="InterPro" id="IPR045257">
    <property type="entry name" value="E2/Pdx1"/>
</dbReference>
<dbReference type="SUPFAM" id="SSF52777">
    <property type="entry name" value="CoA-dependent acyltransferases"/>
    <property type="match status" value="1"/>
</dbReference>
<dbReference type="PANTHER" id="PTHR23151">
    <property type="entry name" value="DIHYDROLIPOAMIDE ACETYL/SUCCINYL-TRANSFERASE-RELATED"/>
    <property type="match status" value="1"/>
</dbReference>
<dbReference type="InterPro" id="IPR023213">
    <property type="entry name" value="CAT-like_dom_sf"/>
</dbReference>
<comment type="similarity">
    <text evidence="1">Belongs to the 2-oxoacid dehydrogenase family.</text>
</comment>
<reference evidence="3 4" key="1">
    <citation type="journal article" date="2022" name="Nat. Ecol. Evol.">
        <title>A masculinizing supergene underlies an exaggerated male reproductive morph in a spider.</title>
        <authorList>
            <person name="Hendrickx F."/>
            <person name="De Corte Z."/>
            <person name="Sonet G."/>
            <person name="Van Belleghem S.M."/>
            <person name="Kostlbacher S."/>
            <person name="Vangestel C."/>
        </authorList>
    </citation>
    <scope>NUCLEOTIDE SEQUENCE [LARGE SCALE GENOMIC DNA]</scope>
    <source>
        <strain evidence="3">W744_W776</strain>
    </source>
</reference>
<dbReference type="GO" id="GO:0005739">
    <property type="term" value="C:mitochondrion"/>
    <property type="evidence" value="ECO:0007669"/>
    <property type="project" value="TreeGrafter"/>
</dbReference>
<protein>
    <recommendedName>
        <fullName evidence="2">Peripheral subunit-binding (PSBD) domain-containing protein</fullName>
    </recommendedName>
</protein>
<dbReference type="AlphaFoldDB" id="A0AAV6UGW1"/>
<evidence type="ECO:0000313" key="3">
    <source>
        <dbReference type="EMBL" id="KAG8183607.1"/>
    </source>
</evidence>
<dbReference type="Gene3D" id="4.10.320.10">
    <property type="entry name" value="E3-binding domain"/>
    <property type="match status" value="1"/>
</dbReference>
<proteinExistence type="inferred from homology"/>
<feature type="domain" description="Peripheral subunit-binding (PSBD)" evidence="2">
    <location>
        <begin position="49"/>
        <end position="86"/>
    </location>
</feature>
<accession>A0AAV6UGW1</accession>
<dbReference type="Pfam" id="PF00198">
    <property type="entry name" value="2-oxoacid_dh"/>
    <property type="match status" value="1"/>
</dbReference>
<dbReference type="InterPro" id="IPR001078">
    <property type="entry name" value="2-oxoacid_DH_actylTfrase"/>
</dbReference>
<keyword evidence="4" id="KW-1185">Reference proteome</keyword>
<dbReference type="Gene3D" id="3.30.559.10">
    <property type="entry name" value="Chloramphenicol acetyltransferase-like domain"/>
    <property type="match status" value="1"/>
</dbReference>
<gene>
    <name evidence="3" type="ORF">JTE90_025158</name>
</gene>
<dbReference type="SUPFAM" id="SSF47005">
    <property type="entry name" value="Peripheral subunit-binding domain of 2-oxo acid dehydrogenase complex"/>
    <property type="match status" value="1"/>
</dbReference>
<dbReference type="InterPro" id="IPR036625">
    <property type="entry name" value="E3-bd_dom_sf"/>
</dbReference>
<dbReference type="GO" id="GO:0016746">
    <property type="term" value="F:acyltransferase activity"/>
    <property type="evidence" value="ECO:0007669"/>
    <property type="project" value="InterPro"/>
</dbReference>
<sequence>MIPIRGKSRLCTQLFLKQLSSDSFAFLHTTRIRAQELGTHNVEFLFPRLCGPSVKKLLEEYNIEVSKVPNSGPRGNVLKGDVLSYIKDQKLSFAPSKKHADASKKVVIKKGKTHDDLEMSPSKKTTAQQSVLSKNTIPHAYMNVECNIDKVYEYQERMKKDGFDSPLISFIVKCAAAAARKVPQMNITKHNGQVRSLNSVNIALNKAGNTTTVVKKADTLTVQLISEEISKLVEATDVSMRIYDLGDSGIAEFKAVITPPEVAVLAVGSARCVFEDSDFRQKVRITLSFNNEVISSEIAGSFIGYFKEHLENPVTVCLP</sequence>
<evidence type="ECO:0000259" key="2">
    <source>
        <dbReference type="PROSITE" id="PS51826"/>
    </source>
</evidence>
<name>A0AAV6UGW1_9ARAC</name>
<organism evidence="3 4">
    <name type="scientific">Oedothorax gibbosus</name>
    <dbReference type="NCBI Taxonomy" id="931172"/>
    <lineage>
        <taxon>Eukaryota</taxon>
        <taxon>Metazoa</taxon>
        <taxon>Ecdysozoa</taxon>
        <taxon>Arthropoda</taxon>
        <taxon>Chelicerata</taxon>
        <taxon>Arachnida</taxon>
        <taxon>Araneae</taxon>
        <taxon>Araneomorphae</taxon>
        <taxon>Entelegynae</taxon>
        <taxon>Araneoidea</taxon>
        <taxon>Linyphiidae</taxon>
        <taxon>Erigoninae</taxon>
        <taxon>Oedothorax</taxon>
    </lineage>
</organism>
<dbReference type="PROSITE" id="PS51826">
    <property type="entry name" value="PSBD"/>
    <property type="match status" value="1"/>
</dbReference>
<dbReference type="GO" id="GO:0006086">
    <property type="term" value="P:pyruvate decarboxylation to acetyl-CoA"/>
    <property type="evidence" value="ECO:0007669"/>
    <property type="project" value="InterPro"/>
</dbReference>
<dbReference type="Proteomes" id="UP000827092">
    <property type="component" value="Unassembled WGS sequence"/>
</dbReference>
<dbReference type="PANTHER" id="PTHR23151:SF90">
    <property type="entry name" value="DIHYDROLIPOYLLYSINE-RESIDUE ACETYLTRANSFERASE COMPONENT OF PYRUVATE DEHYDROGENASE COMPLEX, MITOCHONDRIAL-RELATED"/>
    <property type="match status" value="1"/>
</dbReference>
<comment type="caution">
    <text evidence="3">The sequence shown here is derived from an EMBL/GenBank/DDBJ whole genome shotgun (WGS) entry which is preliminary data.</text>
</comment>
<dbReference type="GO" id="GO:0045254">
    <property type="term" value="C:pyruvate dehydrogenase complex"/>
    <property type="evidence" value="ECO:0007669"/>
    <property type="project" value="InterPro"/>
</dbReference>
<evidence type="ECO:0000313" key="4">
    <source>
        <dbReference type="Proteomes" id="UP000827092"/>
    </source>
</evidence>
<dbReference type="EMBL" id="JAFNEN010000413">
    <property type="protein sequence ID" value="KAG8183607.1"/>
    <property type="molecule type" value="Genomic_DNA"/>
</dbReference>
<evidence type="ECO:0000256" key="1">
    <source>
        <dbReference type="ARBA" id="ARBA00007317"/>
    </source>
</evidence>
<dbReference type="InterPro" id="IPR004167">
    <property type="entry name" value="PSBD"/>
</dbReference>